<dbReference type="EMBL" id="CM046395">
    <property type="protein sequence ID" value="KAI8543692.1"/>
    <property type="molecule type" value="Genomic_DNA"/>
</dbReference>
<sequence length="58" mass="6826">MLKLSEIRHSESWPFLITLLTKCVTLEISSSKRRLSKLIFHLIKLNESFRFLNEGYAS</sequence>
<keyword evidence="2" id="KW-1185">Reference proteome</keyword>
<name>A0ACC0MT49_RHOML</name>
<comment type="caution">
    <text evidence="1">The sequence shown here is derived from an EMBL/GenBank/DDBJ whole genome shotgun (WGS) entry which is preliminary data.</text>
</comment>
<gene>
    <name evidence="1" type="ORF">RHMOL_Rhmol08G0238100</name>
</gene>
<organism evidence="1 2">
    <name type="scientific">Rhododendron molle</name>
    <name type="common">Chinese azalea</name>
    <name type="synonym">Azalea mollis</name>
    <dbReference type="NCBI Taxonomy" id="49168"/>
    <lineage>
        <taxon>Eukaryota</taxon>
        <taxon>Viridiplantae</taxon>
        <taxon>Streptophyta</taxon>
        <taxon>Embryophyta</taxon>
        <taxon>Tracheophyta</taxon>
        <taxon>Spermatophyta</taxon>
        <taxon>Magnoliopsida</taxon>
        <taxon>eudicotyledons</taxon>
        <taxon>Gunneridae</taxon>
        <taxon>Pentapetalae</taxon>
        <taxon>asterids</taxon>
        <taxon>Ericales</taxon>
        <taxon>Ericaceae</taxon>
        <taxon>Ericoideae</taxon>
        <taxon>Rhodoreae</taxon>
        <taxon>Rhododendron</taxon>
    </lineage>
</organism>
<protein>
    <submittedName>
        <fullName evidence="1">Uncharacterized protein</fullName>
    </submittedName>
</protein>
<accession>A0ACC0MT49</accession>
<reference evidence="1" key="1">
    <citation type="submission" date="2022-02" db="EMBL/GenBank/DDBJ databases">
        <title>Plant Genome Project.</title>
        <authorList>
            <person name="Zhang R.-G."/>
        </authorList>
    </citation>
    <scope>NUCLEOTIDE SEQUENCE</scope>
    <source>
        <strain evidence="1">AT1</strain>
    </source>
</reference>
<dbReference type="Proteomes" id="UP001062846">
    <property type="component" value="Chromosome 8"/>
</dbReference>
<evidence type="ECO:0000313" key="1">
    <source>
        <dbReference type="EMBL" id="KAI8543692.1"/>
    </source>
</evidence>
<evidence type="ECO:0000313" key="2">
    <source>
        <dbReference type="Proteomes" id="UP001062846"/>
    </source>
</evidence>
<proteinExistence type="predicted"/>